<dbReference type="AlphaFoldDB" id="A0AAD6Y8T2"/>
<comment type="caution">
    <text evidence="2">The sequence shown here is derived from an EMBL/GenBank/DDBJ whole genome shotgun (WGS) entry which is preliminary data.</text>
</comment>
<proteinExistence type="predicted"/>
<evidence type="ECO:0000313" key="3">
    <source>
        <dbReference type="Proteomes" id="UP001219525"/>
    </source>
</evidence>
<keyword evidence="1" id="KW-0175">Coiled coil</keyword>
<organism evidence="2 3">
    <name type="scientific">Mycena pura</name>
    <dbReference type="NCBI Taxonomy" id="153505"/>
    <lineage>
        <taxon>Eukaryota</taxon>
        <taxon>Fungi</taxon>
        <taxon>Dikarya</taxon>
        <taxon>Basidiomycota</taxon>
        <taxon>Agaricomycotina</taxon>
        <taxon>Agaricomycetes</taxon>
        <taxon>Agaricomycetidae</taxon>
        <taxon>Agaricales</taxon>
        <taxon>Marasmiineae</taxon>
        <taxon>Mycenaceae</taxon>
        <taxon>Mycena</taxon>
    </lineage>
</organism>
<protein>
    <recommendedName>
        <fullName evidence="4">F-box domain-containing protein</fullName>
    </recommendedName>
</protein>
<feature type="coiled-coil region" evidence="1">
    <location>
        <begin position="67"/>
        <end position="94"/>
    </location>
</feature>
<reference evidence="2" key="1">
    <citation type="submission" date="2023-03" db="EMBL/GenBank/DDBJ databases">
        <title>Massive genome expansion in bonnet fungi (Mycena s.s.) driven by repeated elements and novel gene families across ecological guilds.</title>
        <authorList>
            <consortium name="Lawrence Berkeley National Laboratory"/>
            <person name="Harder C.B."/>
            <person name="Miyauchi S."/>
            <person name="Viragh M."/>
            <person name="Kuo A."/>
            <person name="Thoen E."/>
            <person name="Andreopoulos B."/>
            <person name="Lu D."/>
            <person name="Skrede I."/>
            <person name="Drula E."/>
            <person name="Henrissat B."/>
            <person name="Morin E."/>
            <person name="Kohler A."/>
            <person name="Barry K."/>
            <person name="LaButti K."/>
            <person name="Morin E."/>
            <person name="Salamov A."/>
            <person name="Lipzen A."/>
            <person name="Mereny Z."/>
            <person name="Hegedus B."/>
            <person name="Baldrian P."/>
            <person name="Stursova M."/>
            <person name="Weitz H."/>
            <person name="Taylor A."/>
            <person name="Grigoriev I.V."/>
            <person name="Nagy L.G."/>
            <person name="Martin F."/>
            <person name="Kauserud H."/>
        </authorList>
    </citation>
    <scope>NUCLEOTIDE SEQUENCE</scope>
    <source>
        <strain evidence="2">9144</strain>
    </source>
</reference>
<evidence type="ECO:0000256" key="1">
    <source>
        <dbReference type="SAM" id="Coils"/>
    </source>
</evidence>
<evidence type="ECO:0008006" key="4">
    <source>
        <dbReference type="Google" id="ProtNLM"/>
    </source>
</evidence>
<gene>
    <name evidence="2" type="ORF">GGX14DRAFT_661195</name>
</gene>
<accession>A0AAD6Y8T2</accession>
<name>A0AAD6Y8T2_9AGAR</name>
<sequence>MSRFWPLVAVRQIPDGCCQTGTKNRGPTLLTATLTASATRDLFADVDGRANKCNTMIHALAADRIRIADLESQILGLERSLATLRKEKDLAQKRLDSYTYPVSNVPNEIVAEIFIHFLPPYPLRPPFRGPLSPNVLTRICRKWREIALACPTLWRAISIPFAYNDSAQVLEMLQSDQWLSKSGCSPLSIEINGIFSPSPELLAITHRARWEYLKIRHACYPPSLGTLQGPMPLLRHLELFGHWGGSLITGDEAPLLRTVVIRDESDLTNMVMPWVQLTSLTVELVFIYECAPILQQASNLISCVLGIIGESPANDELPDIRLPFLETLLVSNPHRESITGFVDALVLPRLRTLQMSEQFLGKKPIEALASFISRSGCTLQFLRITNEDPQVSDLRRYRSAFPSIKKIVLKKEKPLKDDDCTWPGPFVNTPDSLNFLFRIQSVAYVLDHSPRGNIHFRVQRRCK</sequence>
<dbReference type="EMBL" id="JARJCW010000066">
    <property type="protein sequence ID" value="KAJ7199804.1"/>
    <property type="molecule type" value="Genomic_DNA"/>
</dbReference>
<dbReference type="Proteomes" id="UP001219525">
    <property type="component" value="Unassembled WGS sequence"/>
</dbReference>
<dbReference type="SUPFAM" id="SSF52047">
    <property type="entry name" value="RNI-like"/>
    <property type="match status" value="1"/>
</dbReference>
<keyword evidence="3" id="KW-1185">Reference proteome</keyword>
<evidence type="ECO:0000313" key="2">
    <source>
        <dbReference type="EMBL" id="KAJ7199804.1"/>
    </source>
</evidence>